<feature type="transmembrane region" description="Helical" evidence="2">
    <location>
        <begin position="350"/>
        <end position="382"/>
    </location>
</feature>
<feature type="transmembrane region" description="Helical" evidence="2">
    <location>
        <begin position="210"/>
        <end position="240"/>
    </location>
</feature>
<dbReference type="Pfam" id="PF25231">
    <property type="entry name" value="DUF7847"/>
    <property type="match status" value="1"/>
</dbReference>
<feature type="region of interest" description="Disordered" evidence="1">
    <location>
        <begin position="1"/>
        <end position="72"/>
    </location>
</feature>
<dbReference type="Proteomes" id="UP001157109">
    <property type="component" value="Unassembled WGS sequence"/>
</dbReference>
<keyword evidence="2" id="KW-0812">Transmembrane</keyword>
<gene>
    <name evidence="4" type="ORF">GCM10025862_24030</name>
</gene>
<accession>A0ABQ6HPV6</accession>
<reference evidence="5" key="1">
    <citation type="journal article" date="2019" name="Int. J. Syst. Evol. Microbiol.">
        <title>The Global Catalogue of Microorganisms (GCM) 10K type strain sequencing project: providing services to taxonomists for standard genome sequencing and annotation.</title>
        <authorList>
            <consortium name="The Broad Institute Genomics Platform"/>
            <consortium name="The Broad Institute Genome Sequencing Center for Infectious Disease"/>
            <person name="Wu L."/>
            <person name="Ma J."/>
        </authorList>
    </citation>
    <scope>NUCLEOTIDE SEQUENCE [LARGE SCALE GENOMIC DNA]</scope>
    <source>
        <strain evidence="5">NBRC 105830</strain>
    </source>
</reference>
<feature type="transmembrane region" description="Helical" evidence="2">
    <location>
        <begin position="305"/>
        <end position="330"/>
    </location>
</feature>
<evidence type="ECO:0000313" key="4">
    <source>
        <dbReference type="EMBL" id="GMA20382.1"/>
    </source>
</evidence>
<feature type="compositionally biased region" description="Low complexity" evidence="1">
    <location>
        <begin position="44"/>
        <end position="72"/>
    </location>
</feature>
<dbReference type="RefSeq" id="WP_241445425.1">
    <property type="nucleotide sequence ID" value="NZ_BSUJ01000001.1"/>
</dbReference>
<feature type="transmembrane region" description="Helical" evidence="2">
    <location>
        <begin position="115"/>
        <end position="140"/>
    </location>
</feature>
<comment type="caution">
    <text evidence="4">The sequence shown here is derived from an EMBL/GenBank/DDBJ whole genome shotgun (WGS) entry which is preliminary data.</text>
</comment>
<evidence type="ECO:0000256" key="1">
    <source>
        <dbReference type="SAM" id="MobiDB-lite"/>
    </source>
</evidence>
<evidence type="ECO:0000313" key="5">
    <source>
        <dbReference type="Proteomes" id="UP001157109"/>
    </source>
</evidence>
<keyword evidence="2" id="KW-1133">Transmembrane helix</keyword>
<feature type="transmembrane region" description="Helical" evidence="2">
    <location>
        <begin position="252"/>
        <end position="273"/>
    </location>
</feature>
<keyword evidence="2" id="KW-0472">Membrane</keyword>
<feature type="domain" description="DUF7847" evidence="3">
    <location>
        <begin position="95"/>
        <end position="372"/>
    </location>
</feature>
<evidence type="ECO:0000256" key="2">
    <source>
        <dbReference type="SAM" id="Phobius"/>
    </source>
</evidence>
<protein>
    <recommendedName>
        <fullName evidence="3">DUF7847 domain-containing protein</fullName>
    </recommendedName>
</protein>
<organism evidence="4 5">
    <name type="scientific">Arsenicicoccus piscis</name>
    <dbReference type="NCBI Taxonomy" id="673954"/>
    <lineage>
        <taxon>Bacteria</taxon>
        <taxon>Bacillati</taxon>
        <taxon>Actinomycetota</taxon>
        <taxon>Actinomycetes</taxon>
        <taxon>Micrococcales</taxon>
        <taxon>Intrasporangiaceae</taxon>
        <taxon>Arsenicicoccus</taxon>
    </lineage>
</organism>
<keyword evidence="5" id="KW-1185">Reference proteome</keyword>
<sequence>MSDSGWQAPGQGREPSDPTAPVPEPDQQPSPQPTQPPPAPPLPGYQQPGYAQGYQQPGYQQGGYQQPGYQQPGYQQGYPSWQAFKPGIVPIRPLSLGDILDGAIKLLRFNPASTIGLALVVQLVALVISLPLLGLFASGVDWSIFSTTNADAVPDTRSVLSLGGGLAAAMLPFGLSGIVLTALLTHVASEAVLGRKPTIGETWRAARSRILPSVGASILTSIVWLVLVLGLGGVALWALISSSNSFETAPSGLAVLVTVLVAIALVVIAVWLYTRWMFLSPVIVLERSPVLQAFRRSWRLVSGSFWRIFGILVVSGLITSVASSVLSFPLQLIGGVAAPLMIDPNNQTMAFVFSMISSLLSQVLATAIVSPFAAAVVCLLYLDQRMRKEGFDITLLQSLGQSQPQR</sequence>
<dbReference type="InterPro" id="IPR057169">
    <property type="entry name" value="DUF7847"/>
</dbReference>
<evidence type="ECO:0000259" key="3">
    <source>
        <dbReference type="Pfam" id="PF25231"/>
    </source>
</evidence>
<feature type="compositionally biased region" description="Pro residues" evidence="1">
    <location>
        <begin position="18"/>
        <end position="43"/>
    </location>
</feature>
<name>A0ABQ6HPV6_9MICO</name>
<dbReference type="EMBL" id="BSUJ01000001">
    <property type="protein sequence ID" value="GMA20382.1"/>
    <property type="molecule type" value="Genomic_DNA"/>
</dbReference>
<feature type="transmembrane region" description="Helical" evidence="2">
    <location>
        <begin position="160"/>
        <end position="189"/>
    </location>
</feature>
<proteinExistence type="predicted"/>